<comment type="caution">
    <text evidence="2">The sequence shown here is derived from an EMBL/GenBank/DDBJ whole genome shotgun (WGS) entry which is preliminary data.</text>
</comment>
<evidence type="ECO:0000313" key="2">
    <source>
        <dbReference type="EMBL" id="GIG21434.1"/>
    </source>
</evidence>
<dbReference type="Proteomes" id="UP000632740">
    <property type="component" value="Unassembled WGS sequence"/>
</dbReference>
<feature type="transmembrane region" description="Helical" evidence="1">
    <location>
        <begin position="264"/>
        <end position="283"/>
    </location>
</feature>
<evidence type="ECO:0000256" key="1">
    <source>
        <dbReference type="SAM" id="Phobius"/>
    </source>
</evidence>
<feature type="transmembrane region" description="Helical" evidence="1">
    <location>
        <begin position="449"/>
        <end position="470"/>
    </location>
</feature>
<dbReference type="EMBL" id="BONK01000006">
    <property type="protein sequence ID" value="GIG21434.1"/>
    <property type="molecule type" value="Genomic_DNA"/>
</dbReference>
<feature type="transmembrane region" description="Helical" evidence="1">
    <location>
        <begin position="184"/>
        <end position="204"/>
    </location>
</feature>
<feature type="transmembrane region" description="Helical" evidence="1">
    <location>
        <begin position="412"/>
        <end position="437"/>
    </location>
</feature>
<keyword evidence="1" id="KW-0812">Transmembrane</keyword>
<dbReference type="AlphaFoldDB" id="A0A919P5M6"/>
<sequence>MSPGAAPFELRHEEVRALLAQYARVVRAAEEVHGLVWVRTRPPGTAACARWWRLPRPTVGLRILVVRHVTRSVDTLSRAYARRAALDELDEQGVRTRQMVADYRAALPPIPWKTVVALSALAGLLVTRALVGAGVDLAAHVLRVNAPAGEQQEALTRVVDGLVTFSTTFSPAGLVDQLAGAGQVGLAGVLVLAVLLLVAAYVVLRPMSAVFRVKRMLFNLCDDPDLRRTASTWHVPRAVGLYAHERSVFGAAGCVVPAEPSLDLALGLLGAFLTCGFVLRLYVFDPETDRLLLFRDGAAPGDYGVVLLVLLLAGARVVWLLRAMRSRRAGTTPSDGVSDVEPSIVVLAATARLVERRSPLEVFGLLAATSVAFVGWLVVPFTFSRLWAQIHDADREVGPRALGARWHPYRSFAVAGVAVASAVASPVVACVLAWRVVRSTTVRVRGGSAFLGLAALAAVAWSLALRTFFLPSDDEALGVSLLVIAVTVGLTGAVAQHVANEAVARQGQPWVGGVLPEQVVTEFRVPPSWPAPPVGWSGPAPGFLPDPSWGEVPGGWRFWSAPGGALPLPVDRPEAAAAVRPSVRDRRLVSHALAPRASRR</sequence>
<reference evidence="2" key="1">
    <citation type="submission" date="2021-01" db="EMBL/GenBank/DDBJ databases">
        <title>Whole genome shotgun sequence of Cellulomonas chitinilytica NBRC 110799.</title>
        <authorList>
            <person name="Komaki H."/>
            <person name="Tamura T."/>
        </authorList>
    </citation>
    <scope>NUCLEOTIDE SEQUENCE</scope>
    <source>
        <strain evidence="2">NBRC 110799</strain>
    </source>
</reference>
<keyword evidence="3" id="KW-1185">Reference proteome</keyword>
<keyword evidence="1" id="KW-0472">Membrane</keyword>
<feature type="transmembrane region" description="Helical" evidence="1">
    <location>
        <begin position="476"/>
        <end position="495"/>
    </location>
</feature>
<protein>
    <submittedName>
        <fullName evidence="2">Uncharacterized protein</fullName>
    </submittedName>
</protein>
<evidence type="ECO:0000313" key="3">
    <source>
        <dbReference type="Proteomes" id="UP000632740"/>
    </source>
</evidence>
<proteinExistence type="predicted"/>
<accession>A0A919P5M6</accession>
<organism evidence="2 3">
    <name type="scientific">Cellulomonas chitinilytica</name>
    <dbReference type="NCBI Taxonomy" id="398759"/>
    <lineage>
        <taxon>Bacteria</taxon>
        <taxon>Bacillati</taxon>
        <taxon>Actinomycetota</taxon>
        <taxon>Actinomycetes</taxon>
        <taxon>Micrococcales</taxon>
        <taxon>Cellulomonadaceae</taxon>
        <taxon>Cellulomonas</taxon>
    </lineage>
</organism>
<feature type="transmembrane region" description="Helical" evidence="1">
    <location>
        <begin position="362"/>
        <end position="383"/>
    </location>
</feature>
<keyword evidence="1" id="KW-1133">Transmembrane helix</keyword>
<name>A0A919P5M6_9CELL</name>
<gene>
    <name evidence="2" type="ORF">Cch01nite_21580</name>
</gene>
<feature type="transmembrane region" description="Helical" evidence="1">
    <location>
        <begin position="303"/>
        <end position="321"/>
    </location>
</feature>